<name>A0A8S9XMC2_APOLU</name>
<keyword evidence="2" id="KW-1185">Reference proteome</keyword>
<dbReference type="Proteomes" id="UP000466442">
    <property type="component" value="Unassembled WGS sequence"/>
</dbReference>
<gene>
    <name evidence="1" type="ORF">GE061_015188</name>
</gene>
<protein>
    <submittedName>
        <fullName evidence="1">Uncharacterized protein</fullName>
    </submittedName>
</protein>
<organism evidence="1 2">
    <name type="scientific">Apolygus lucorum</name>
    <name type="common">Small green plant bug</name>
    <name type="synonym">Lygocoris lucorum</name>
    <dbReference type="NCBI Taxonomy" id="248454"/>
    <lineage>
        <taxon>Eukaryota</taxon>
        <taxon>Metazoa</taxon>
        <taxon>Ecdysozoa</taxon>
        <taxon>Arthropoda</taxon>
        <taxon>Hexapoda</taxon>
        <taxon>Insecta</taxon>
        <taxon>Pterygota</taxon>
        <taxon>Neoptera</taxon>
        <taxon>Paraneoptera</taxon>
        <taxon>Hemiptera</taxon>
        <taxon>Heteroptera</taxon>
        <taxon>Panheteroptera</taxon>
        <taxon>Cimicomorpha</taxon>
        <taxon>Miridae</taxon>
        <taxon>Mirini</taxon>
        <taxon>Apolygus</taxon>
    </lineage>
</organism>
<accession>A0A8S9XMC2</accession>
<dbReference type="AlphaFoldDB" id="A0A8S9XMC2"/>
<evidence type="ECO:0000313" key="2">
    <source>
        <dbReference type="Proteomes" id="UP000466442"/>
    </source>
</evidence>
<evidence type="ECO:0000313" key="1">
    <source>
        <dbReference type="EMBL" id="KAF6209441.1"/>
    </source>
</evidence>
<comment type="caution">
    <text evidence="1">The sequence shown here is derived from an EMBL/GenBank/DDBJ whole genome shotgun (WGS) entry which is preliminary data.</text>
</comment>
<reference evidence="1" key="1">
    <citation type="journal article" date="2021" name="Mol. Ecol. Resour.">
        <title>Apolygus lucorum genome provides insights into omnivorousness and mesophyll feeding.</title>
        <authorList>
            <person name="Liu Y."/>
            <person name="Liu H."/>
            <person name="Wang H."/>
            <person name="Huang T."/>
            <person name="Liu B."/>
            <person name="Yang B."/>
            <person name="Yin L."/>
            <person name="Li B."/>
            <person name="Zhang Y."/>
            <person name="Zhang S."/>
            <person name="Jiang F."/>
            <person name="Zhang X."/>
            <person name="Ren Y."/>
            <person name="Wang B."/>
            <person name="Wang S."/>
            <person name="Lu Y."/>
            <person name="Wu K."/>
            <person name="Fan W."/>
            <person name="Wang G."/>
        </authorList>
    </citation>
    <scope>NUCLEOTIDE SEQUENCE</scope>
    <source>
        <strain evidence="1">12Hb</strain>
    </source>
</reference>
<sequence length="70" mass="8148">MPFFERTIHEKAANPRAAIHFLDIEQISRNWIVGNIENSSFGPTHIYLSIWEINYVYLQDNLINISGNSK</sequence>
<proteinExistence type="predicted"/>
<dbReference type="EMBL" id="WIXP02000006">
    <property type="protein sequence ID" value="KAF6209441.1"/>
    <property type="molecule type" value="Genomic_DNA"/>
</dbReference>